<dbReference type="Gene3D" id="3.40.50.1820">
    <property type="entry name" value="alpha/beta hydrolase"/>
    <property type="match status" value="2"/>
</dbReference>
<dbReference type="Gene3D" id="1.10.287.410">
    <property type="match status" value="1"/>
</dbReference>
<sequence>MVLVAAKSASSPPRRQSKTGAVLCPSGTGKQEYGYIEVSQLHRLFYTSIQADGNPTTAPTFLFIRGGPGESSIGSALQVNGPCIMDLVTKRLIKNEFSWTRRVNGIWVDAPVPTGFSIGPVESGWENLIQDLIDFVNEFFKQHPNLNRDVHFVGTSASASMVVEVASRIIKSPSVSINNLVGLMIFSGVVGPQAVYRGCLQMANDRQLLPQKTYDIRVAPGKESTLFKLHAGKIDGFLNTKSVQDALGVSKVWKEISEEVFDVFGEYVAYDTTYQVTNLLDAGLKVSNLDMPDTKHQILP</sequence>
<dbReference type="Proteomes" id="UP000007800">
    <property type="component" value="Unassembled WGS sequence"/>
</dbReference>
<keyword evidence="5" id="KW-0325">Glycoprotein</keyword>
<dbReference type="GO" id="GO:0004185">
    <property type="term" value="F:serine-type carboxypeptidase activity"/>
    <property type="evidence" value="ECO:0007669"/>
    <property type="project" value="InterPro"/>
</dbReference>
<evidence type="ECO:0000313" key="8">
    <source>
        <dbReference type="Proteomes" id="UP000007800"/>
    </source>
</evidence>
<dbReference type="OrthoDB" id="443318at2759"/>
<dbReference type="AlphaFoldDB" id="C5K5P4"/>
<evidence type="ECO:0000256" key="4">
    <source>
        <dbReference type="ARBA" id="ARBA00022801"/>
    </source>
</evidence>
<dbReference type="PANTHER" id="PTHR11802:SF113">
    <property type="entry name" value="SERINE CARBOXYPEPTIDASE CTSA-4.1"/>
    <property type="match status" value="1"/>
</dbReference>
<gene>
    <name evidence="7" type="ORF">Pmar_PMAR015197</name>
</gene>
<keyword evidence="2 7" id="KW-0121">Carboxypeptidase</keyword>
<dbReference type="GeneID" id="9053739"/>
<evidence type="ECO:0000256" key="1">
    <source>
        <dbReference type="ARBA" id="ARBA00009431"/>
    </source>
</evidence>
<dbReference type="InParanoid" id="C5K5P4"/>
<comment type="similarity">
    <text evidence="1">Belongs to the peptidase S10 family.</text>
</comment>
<dbReference type="GO" id="GO:0006508">
    <property type="term" value="P:proteolysis"/>
    <property type="evidence" value="ECO:0007669"/>
    <property type="project" value="UniProtKB-KW"/>
</dbReference>
<dbReference type="SUPFAM" id="SSF53474">
    <property type="entry name" value="alpha/beta-Hydrolases"/>
    <property type="match status" value="1"/>
</dbReference>
<dbReference type="EMBL" id="GG670703">
    <property type="protein sequence ID" value="EER20201.1"/>
    <property type="molecule type" value="Genomic_DNA"/>
</dbReference>
<keyword evidence="8" id="KW-1185">Reference proteome</keyword>
<dbReference type="OMA" id="MANDRQL"/>
<keyword evidence="4" id="KW-0378">Hydrolase</keyword>
<dbReference type="PANTHER" id="PTHR11802">
    <property type="entry name" value="SERINE PROTEASE FAMILY S10 SERINE CARBOXYPEPTIDASE"/>
    <property type="match status" value="1"/>
</dbReference>
<dbReference type="RefSeq" id="XP_002788405.1">
    <property type="nucleotide sequence ID" value="XM_002788359.1"/>
</dbReference>
<proteinExistence type="inferred from homology"/>
<dbReference type="InterPro" id="IPR001563">
    <property type="entry name" value="Peptidase_S10"/>
</dbReference>
<dbReference type="InterPro" id="IPR029058">
    <property type="entry name" value="AB_hydrolase_fold"/>
</dbReference>
<evidence type="ECO:0000256" key="3">
    <source>
        <dbReference type="ARBA" id="ARBA00022670"/>
    </source>
</evidence>
<evidence type="ECO:0000256" key="6">
    <source>
        <dbReference type="SAM" id="MobiDB-lite"/>
    </source>
</evidence>
<protein>
    <submittedName>
        <fullName evidence="7">Serine carboxypeptidase, putative</fullName>
    </submittedName>
</protein>
<evidence type="ECO:0000256" key="2">
    <source>
        <dbReference type="ARBA" id="ARBA00022645"/>
    </source>
</evidence>
<accession>C5K5P4</accession>
<evidence type="ECO:0000313" key="7">
    <source>
        <dbReference type="EMBL" id="EER20201.1"/>
    </source>
</evidence>
<keyword evidence="3" id="KW-0645">Protease</keyword>
<name>C5K5P4_PERM5</name>
<feature type="region of interest" description="Disordered" evidence="6">
    <location>
        <begin position="1"/>
        <end position="22"/>
    </location>
</feature>
<dbReference type="Pfam" id="PF00450">
    <property type="entry name" value="Peptidase_S10"/>
    <property type="match status" value="1"/>
</dbReference>
<organism evidence="8">
    <name type="scientific">Perkinsus marinus (strain ATCC 50983 / TXsc)</name>
    <dbReference type="NCBI Taxonomy" id="423536"/>
    <lineage>
        <taxon>Eukaryota</taxon>
        <taxon>Sar</taxon>
        <taxon>Alveolata</taxon>
        <taxon>Perkinsozoa</taxon>
        <taxon>Perkinsea</taxon>
        <taxon>Perkinsida</taxon>
        <taxon>Perkinsidae</taxon>
        <taxon>Perkinsus</taxon>
    </lineage>
</organism>
<reference evidence="7 8" key="1">
    <citation type="submission" date="2008-07" db="EMBL/GenBank/DDBJ databases">
        <authorList>
            <person name="El-Sayed N."/>
            <person name="Caler E."/>
            <person name="Inman J."/>
            <person name="Amedeo P."/>
            <person name="Hass B."/>
            <person name="Wortman J."/>
        </authorList>
    </citation>
    <scope>NUCLEOTIDE SEQUENCE [LARGE SCALE GENOMIC DNA]</scope>
    <source>
        <strain evidence="8">ATCC 50983 / TXsc</strain>
    </source>
</reference>
<evidence type="ECO:0000256" key="5">
    <source>
        <dbReference type="ARBA" id="ARBA00023180"/>
    </source>
</evidence>